<reference evidence="3 4" key="1">
    <citation type="submission" date="2020-10" db="EMBL/GenBank/DDBJ databases">
        <title>Janibacter indicus TT2 genome sequence.</title>
        <authorList>
            <person name="Lee K."/>
            <person name="Ganzorig M."/>
        </authorList>
    </citation>
    <scope>NUCLEOTIDE SEQUENCE [LARGE SCALE GENOMIC DNA]</scope>
    <source>
        <strain evidence="3 4">TT2</strain>
    </source>
</reference>
<protein>
    <submittedName>
        <fullName evidence="3">Enoyl-CoA hydratase family protein</fullName>
    </submittedName>
</protein>
<evidence type="ECO:0000256" key="1">
    <source>
        <dbReference type="ARBA" id="ARBA00005254"/>
    </source>
</evidence>
<gene>
    <name evidence="3" type="ORF">IGS73_05945</name>
</gene>
<dbReference type="AlphaFoldDB" id="A0A7L9J405"/>
<evidence type="ECO:0000313" key="3">
    <source>
        <dbReference type="EMBL" id="QOK23917.1"/>
    </source>
</evidence>
<dbReference type="SUPFAM" id="SSF52096">
    <property type="entry name" value="ClpP/crotonase"/>
    <property type="match status" value="1"/>
</dbReference>
<organism evidence="3 4">
    <name type="scientific">Janibacter indicus</name>
    <dbReference type="NCBI Taxonomy" id="857417"/>
    <lineage>
        <taxon>Bacteria</taxon>
        <taxon>Bacillati</taxon>
        <taxon>Actinomycetota</taxon>
        <taxon>Actinomycetes</taxon>
        <taxon>Micrococcales</taxon>
        <taxon>Intrasporangiaceae</taxon>
        <taxon>Janibacter</taxon>
    </lineage>
</organism>
<proteinExistence type="inferred from homology"/>
<dbReference type="Gene3D" id="1.10.12.10">
    <property type="entry name" value="Lyase 2-enoyl-coa Hydratase, Chain A, domain 2"/>
    <property type="match status" value="1"/>
</dbReference>
<dbReference type="InterPro" id="IPR014748">
    <property type="entry name" value="Enoyl-CoA_hydra_C"/>
</dbReference>
<dbReference type="InterPro" id="IPR029045">
    <property type="entry name" value="ClpP/crotonase-like_dom_sf"/>
</dbReference>
<feature type="region of interest" description="Disordered" evidence="2">
    <location>
        <begin position="1"/>
        <end position="20"/>
    </location>
</feature>
<comment type="similarity">
    <text evidence="1">Belongs to the enoyl-CoA hydratase/isomerase family.</text>
</comment>
<dbReference type="Pfam" id="PF00378">
    <property type="entry name" value="ECH_1"/>
    <property type="match status" value="1"/>
</dbReference>
<dbReference type="PANTHER" id="PTHR42964">
    <property type="entry name" value="ENOYL-COA HYDRATASE"/>
    <property type="match status" value="1"/>
</dbReference>
<sequence>MSTPDTTTAPRSPRVRTETNRGVLTITLDSPHNRNALSDQLVEEVHAGLAAAGHDDAVRCVVLTHTGTTFCAGADLSEASSTTSDDPARARADQMVDLLRAIVALPKPVIGRIDGHVRAGGMGLVGACDIVLASDASTYALTESRLGLAASVISLTVLPRMDERAAGRYFLTGSTFDVAEAERIGLVTRAVPASDLDAAVVEITDDLARCSPQGLRESKALITHDLLTHLDAHRDRVADQSSRLFRSEEAMEGMTAFREKRPPRWATP</sequence>
<dbReference type="Proteomes" id="UP000593998">
    <property type="component" value="Chromosome"/>
</dbReference>
<feature type="compositionally biased region" description="Polar residues" evidence="2">
    <location>
        <begin position="1"/>
        <end position="10"/>
    </location>
</feature>
<dbReference type="InterPro" id="IPR051683">
    <property type="entry name" value="Enoyl-CoA_Hydratase/Isomerase"/>
</dbReference>
<dbReference type="CDD" id="cd06558">
    <property type="entry name" value="crotonase-like"/>
    <property type="match status" value="1"/>
</dbReference>
<dbReference type="GO" id="GO:0003824">
    <property type="term" value="F:catalytic activity"/>
    <property type="evidence" value="ECO:0007669"/>
    <property type="project" value="UniProtKB-ARBA"/>
</dbReference>
<dbReference type="InterPro" id="IPR001753">
    <property type="entry name" value="Enoyl-CoA_hydra/iso"/>
</dbReference>
<accession>A0A7L9J405</accession>
<dbReference type="NCBIfam" id="NF005879">
    <property type="entry name" value="PRK07827.1"/>
    <property type="match status" value="1"/>
</dbReference>
<dbReference type="RefSeq" id="WP_192911802.1">
    <property type="nucleotide sequence ID" value="NZ_CP062789.1"/>
</dbReference>
<evidence type="ECO:0000256" key="2">
    <source>
        <dbReference type="SAM" id="MobiDB-lite"/>
    </source>
</evidence>
<evidence type="ECO:0000313" key="4">
    <source>
        <dbReference type="Proteomes" id="UP000593998"/>
    </source>
</evidence>
<dbReference type="EMBL" id="CP062789">
    <property type="protein sequence ID" value="QOK23917.1"/>
    <property type="molecule type" value="Genomic_DNA"/>
</dbReference>
<dbReference type="Gene3D" id="3.90.226.10">
    <property type="entry name" value="2-enoyl-CoA Hydratase, Chain A, domain 1"/>
    <property type="match status" value="1"/>
</dbReference>
<dbReference type="PANTHER" id="PTHR42964:SF1">
    <property type="entry name" value="POLYKETIDE BIOSYNTHESIS ENOYL-COA HYDRATASE PKSH-RELATED"/>
    <property type="match status" value="1"/>
</dbReference>
<name>A0A7L9J405_9MICO</name>